<dbReference type="Gene3D" id="2.80.10.50">
    <property type="match status" value="3"/>
</dbReference>
<dbReference type="CDD" id="cd00161">
    <property type="entry name" value="beta-trefoil_Ricin-like"/>
    <property type="match status" value="1"/>
</dbReference>
<sequence length="164" mass="17950">MAAVAGTLVVAPNASADTGYGKTIEAVASPGKCLDVRGGDLSNGTSVELFDCHGGWNQKWDVDFPEGQVRLSGTNKCLDLPQWKSYNGSKLEIWDCNGGGNQYWRTTLAQFGRPGAENDYTVANRSMVGSWRCADKTDGQSWNGNPIQVWDCDNNNANQQWRIR</sequence>
<evidence type="ECO:0000259" key="1">
    <source>
        <dbReference type="SMART" id="SM00458"/>
    </source>
</evidence>
<dbReference type="PROSITE" id="PS50231">
    <property type="entry name" value="RICIN_B_LECTIN"/>
    <property type="match status" value="1"/>
</dbReference>
<keyword evidence="3" id="KW-1185">Reference proteome</keyword>
<feature type="domain" description="Ricin B lectin" evidence="1">
    <location>
        <begin position="20"/>
        <end position="164"/>
    </location>
</feature>
<dbReference type="Proteomes" id="UP001596083">
    <property type="component" value="Unassembled WGS sequence"/>
</dbReference>
<dbReference type="Pfam" id="PF00652">
    <property type="entry name" value="Ricin_B_lectin"/>
    <property type="match status" value="1"/>
</dbReference>
<dbReference type="EMBL" id="JBHSPB010000030">
    <property type="protein sequence ID" value="MFC5724562.1"/>
    <property type="molecule type" value="Genomic_DNA"/>
</dbReference>
<dbReference type="InterPro" id="IPR035992">
    <property type="entry name" value="Ricin_B-like_lectins"/>
</dbReference>
<dbReference type="SUPFAM" id="SSF50370">
    <property type="entry name" value="Ricin B-like lectins"/>
    <property type="match status" value="1"/>
</dbReference>
<organism evidence="2 3">
    <name type="scientific">Streptomyces gamaensis</name>
    <dbReference type="NCBI Taxonomy" id="1763542"/>
    <lineage>
        <taxon>Bacteria</taxon>
        <taxon>Bacillati</taxon>
        <taxon>Actinomycetota</taxon>
        <taxon>Actinomycetes</taxon>
        <taxon>Kitasatosporales</taxon>
        <taxon>Streptomycetaceae</taxon>
        <taxon>Streptomyces</taxon>
    </lineage>
</organism>
<evidence type="ECO:0000313" key="3">
    <source>
        <dbReference type="Proteomes" id="UP001596083"/>
    </source>
</evidence>
<gene>
    <name evidence="2" type="ORF">ACFP1Z_30850</name>
</gene>
<name>A0ABW0Z8V4_9ACTN</name>
<dbReference type="InterPro" id="IPR000772">
    <property type="entry name" value="Ricin_B_lectin"/>
</dbReference>
<comment type="caution">
    <text evidence="2">The sequence shown here is derived from an EMBL/GenBank/DDBJ whole genome shotgun (WGS) entry which is preliminary data.</text>
</comment>
<reference evidence="3" key="1">
    <citation type="journal article" date="2019" name="Int. J. Syst. Evol. Microbiol.">
        <title>The Global Catalogue of Microorganisms (GCM) 10K type strain sequencing project: providing services to taxonomists for standard genome sequencing and annotation.</title>
        <authorList>
            <consortium name="The Broad Institute Genomics Platform"/>
            <consortium name="The Broad Institute Genome Sequencing Center for Infectious Disease"/>
            <person name="Wu L."/>
            <person name="Ma J."/>
        </authorList>
    </citation>
    <scope>NUCLEOTIDE SEQUENCE [LARGE SCALE GENOMIC DNA]</scope>
    <source>
        <strain evidence="3">CGMCC 4.7304</strain>
    </source>
</reference>
<accession>A0ABW0Z8V4</accession>
<evidence type="ECO:0000313" key="2">
    <source>
        <dbReference type="EMBL" id="MFC5724562.1"/>
    </source>
</evidence>
<dbReference type="RefSeq" id="WP_390321024.1">
    <property type="nucleotide sequence ID" value="NZ_JBHSPB010000030.1"/>
</dbReference>
<proteinExistence type="predicted"/>
<dbReference type="SMART" id="SM00458">
    <property type="entry name" value="RICIN"/>
    <property type="match status" value="1"/>
</dbReference>
<protein>
    <submittedName>
        <fullName evidence="2">RICIN domain-containing protein</fullName>
    </submittedName>
</protein>